<dbReference type="SUPFAM" id="SSF51445">
    <property type="entry name" value="(Trans)glycosidases"/>
    <property type="match status" value="1"/>
</dbReference>
<dbReference type="InterPro" id="IPR017853">
    <property type="entry name" value="GH"/>
</dbReference>
<proteinExistence type="predicted"/>
<accession>A0ABY9XTB4</accession>
<gene>
    <name evidence="2" type="ORF">RHP51_00120</name>
</gene>
<sequence>MLGTEPYLAGNVGSGTVEELNDWVEYCNYDGNTAMANLRKSNDQKEPWRVKYWGIGNESWGCGGNMTPEYFANLFRQYATYARDYPSTPIKRIASGADADNYHWTEVMMRDVPHGMMWGLSVHYYTRTG</sequence>
<dbReference type="Pfam" id="PF22848">
    <property type="entry name" value="ASD1_dom"/>
    <property type="match status" value="1"/>
</dbReference>
<protein>
    <recommendedName>
        <fullName evidence="1">Alpha-L-arabinofuranosidase 1 catalytic domain-containing protein</fullName>
    </recommendedName>
</protein>
<dbReference type="PANTHER" id="PTHR43576:SF2">
    <property type="entry name" value="INTRACELLULAR EXO-ALPHA-L-ARABINOFURANOSIDASE 2"/>
    <property type="match status" value="1"/>
</dbReference>
<dbReference type="EMBL" id="CP134537">
    <property type="protein sequence ID" value="WNH09207.1"/>
    <property type="molecule type" value="Genomic_DNA"/>
</dbReference>
<dbReference type="RefSeq" id="WP_415865720.1">
    <property type="nucleotide sequence ID" value="NZ_CP134537.1"/>
</dbReference>
<evidence type="ECO:0000259" key="1">
    <source>
        <dbReference type="Pfam" id="PF22848"/>
    </source>
</evidence>
<dbReference type="InterPro" id="IPR055235">
    <property type="entry name" value="ASD1_cat"/>
</dbReference>
<feature type="domain" description="Alpha-L-arabinofuranosidase 1 catalytic" evidence="1">
    <location>
        <begin position="16"/>
        <end position="111"/>
    </location>
</feature>
<organism evidence="2 3">
    <name type="scientific">Thalassobellus suaedae</name>
    <dbReference type="NCBI Taxonomy" id="3074124"/>
    <lineage>
        <taxon>Bacteria</taxon>
        <taxon>Pseudomonadati</taxon>
        <taxon>Bacteroidota</taxon>
        <taxon>Flavobacteriia</taxon>
        <taxon>Flavobacteriales</taxon>
        <taxon>Flavobacteriaceae</taxon>
        <taxon>Thalassobellus</taxon>
    </lineage>
</organism>
<dbReference type="Proteomes" id="UP001302806">
    <property type="component" value="Chromosome"/>
</dbReference>
<evidence type="ECO:0000313" key="2">
    <source>
        <dbReference type="EMBL" id="WNH09207.1"/>
    </source>
</evidence>
<name>A0ABY9XTB4_9FLAO</name>
<evidence type="ECO:0000313" key="3">
    <source>
        <dbReference type="Proteomes" id="UP001302806"/>
    </source>
</evidence>
<reference evidence="2 3" key="1">
    <citation type="submission" date="2023-09" db="EMBL/GenBank/DDBJ databases">
        <title>Thalassobella suaedae gen. nov., sp. nov., a marine bacterium of the family Flavobacteriaceae isolated from a halophyte Suaeda japonica.</title>
        <authorList>
            <person name="Lee S.Y."/>
            <person name="Hwang C.Y."/>
        </authorList>
    </citation>
    <scope>NUCLEOTIDE SEQUENCE [LARGE SCALE GENOMIC DNA]</scope>
    <source>
        <strain evidence="2 3">HL-DH14</strain>
    </source>
</reference>
<dbReference type="Gene3D" id="3.20.20.80">
    <property type="entry name" value="Glycosidases"/>
    <property type="match status" value="1"/>
</dbReference>
<dbReference type="PANTHER" id="PTHR43576">
    <property type="entry name" value="ALPHA-L-ARABINOFURANOSIDASE C-RELATED"/>
    <property type="match status" value="1"/>
</dbReference>